<proteinExistence type="predicted"/>
<dbReference type="Gene3D" id="1.10.10.2840">
    <property type="entry name" value="PucR C-terminal helix-turn-helix domain"/>
    <property type="match status" value="2"/>
</dbReference>
<evidence type="ECO:0000259" key="1">
    <source>
        <dbReference type="Pfam" id="PF13556"/>
    </source>
</evidence>
<dbReference type="InterPro" id="IPR025736">
    <property type="entry name" value="PucR_C-HTH_dom"/>
</dbReference>
<dbReference type="InterPro" id="IPR051448">
    <property type="entry name" value="CdaR-like_regulators"/>
</dbReference>
<dbReference type="EMBL" id="JBHSKN010000011">
    <property type="protein sequence ID" value="MFC5240720.1"/>
    <property type="molecule type" value="Genomic_DNA"/>
</dbReference>
<sequence>MPTPQVLDELLRRLRPRGGQDAACELQALIDWLGRQIGAEVALVDHTGKVDLSTARFTPDILVGVRPALTRLSDGRMAAAASQAGMVHVRCEALGRRVPRPVLAVVSPSPLTRASMTLVSHAGTLAEMLRRAQQADDLAFRHQQAVARLRLAVFMALMTGEPTLARRMTTGAVPPLLDAERLRVHLLRCPPSDRGRLIDAHQDASGYHGRGLMVRCPVYDDHLICLLPTDDDDDSTGGGLAAPLRELVRDNPHYALGISAPAPLPATAQAYDQARHALAVARHTPERVVDHHGRPPLAGLLPRRQALAWARAFLEPIREAPRLTVDIAGLALNFPRSGVARLLDVSRNTVTAHLKHVQDVLGLDLHDLHSRADLALALAITGLPSPDGDTVTVPSPPPSTDRLLSTEAARTWAHAFLKPLLLSTDSSVHRTLRAWIEAGADAQRTARDLGISRTTVRAHLCTAEQLLQRSLLTPGPGIHELAHAFRIADRAP</sequence>
<organism evidence="2 3">
    <name type="scientific">Streptomyces atrovirens</name>
    <dbReference type="NCBI Taxonomy" id="285556"/>
    <lineage>
        <taxon>Bacteria</taxon>
        <taxon>Bacillati</taxon>
        <taxon>Actinomycetota</taxon>
        <taxon>Actinomycetes</taxon>
        <taxon>Kitasatosporales</taxon>
        <taxon>Streptomycetaceae</taxon>
        <taxon>Streptomyces</taxon>
    </lineage>
</organism>
<feature type="domain" description="PucR C-terminal helix-turn-helix" evidence="1">
    <location>
        <begin position="430"/>
        <end position="474"/>
    </location>
</feature>
<reference evidence="3" key="1">
    <citation type="journal article" date="2019" name="Int. J. Syst. Evol. Microbiol.">
        <title>The Global Catalogue of Microorganisms (GCM) 10K type strain sequencing project: providing services to taxonomists for standard genome sequencing and annotation.</title>
        <authorList>
            <consortium name="The Broad Institute Genomics Platform"/>
            <consortium name="The Broad Institute Genome Sequencing Center for Infectious Disease"/>
            <person name="Wu L."/>
            <person name="Ma J."/>
        </authorList>
    </citation>
    <scope>NUCLEOTIDE SEQUENCE [LARGE SCALE GENOMIC DNA]</scope>
    <source>
        <strain evidence="3">CGMCC 4.7131</strain>
    </source>
</reference>
<dbReference type="Pfam" id="PF13556">
    <property type="entry name" value="HTH_30"/>
    <property type="match status" value="2"/>
</dbReference>
<accession>A0ABW0DSE9</accession>
<dbReference type="RefSeq" id="WP_344557738.1">
    <property type="nucleotide sequence ID" value="NZ_BAAATG010000010.1"/>
</dbReference>
<protein>
    <submittedName>
        <fullName evidence="2">Helix-turn-helix domain-containing protein</fullName>
    </submittedName>
</protein>
<comment type="caution">
    <text evidence="2">The sequence shown here is derived from an EMBL/GenBank/DDBJ whole genome shotgun (WGS) entry which is preliminary data.</text>
</comment>
<name>A0ABW0DSE9_9ACTN</name>
<evidence type="ECO:0000313" key="2">
    <source>
        <dbReference type="EMBL" id="MFC5240720.1"/>
    </source>
</evidence>
<dbReference type="Proteomes" id="UP001596035">
    <property type="component" value="Unassembled WGS sequence"/>
</dbReference>
<evidence type="ECO:0000313" key="3">
    <source>
        <dbReference type="Proteomes" id="UP001596035"/>
    </source>
</evidence>
<dbReference type="PANTHER" id="PTHR33744">
    <property type="entry name" value="CARBOHYDRATE DIACID REGULATOR"/>
    <property type="match status" value="1"/>
</dbReference>
<dbReference type="InterPro" id="IPR042070">
    <property type="entry name" value="PucR_C-HTH_sf"/>
</dbReference>
<gene>
    <name evidence="2" type="ORF">ACFPWV_12470</name>
</gene>
<feature type="domain" description="PucR C-terminal helix-turn-helix" evidence="1">
    <location>
        <begin position="335"/>
        <end position="380"/>
    </location>
</feature>
<keyword evidence="3" id="KW-1185">Reference proteome</keyword>
<dbReference type="PANTHER" id="PTHR33744:SF1">
    <property type="entry name" value="DNA-BINDING TRANSCRIPTIONAL ACTIVATOR ADER"/>
    <property type="match status" value="1"/>
</dbReference>